<dbReference type="Proteomes" id="UP001222027">
    <property type="component" value="Unassembled WGS sequence"/>
</dbReference>
<dbReference type="AlphaFoldDB" id="A0AAV8PR73"/>
<keyword evidence="2" id="KW-1185">Reference proteome</keyword>
<accession>A0AAV8PR73</accession>
<sequence length="83" mass="9186">MVPFRIVHMVYYSRSFRSRNPLFGLLAFSAALLKKSCEATKGMTNSNVTGRGTTAADGSYGDPKPTVTETALVVAFKKFSRWF</sequence>
<protein>
    <recommendedName>
        <fullName evidence="3">Secreted protein</fullName>
    </recommendedName>
</protein>
<comment type="caution">
    <text evidence="1">The sequence shown here is derived from an EMBL/GenBank/DDBJ whole genome shotgun (WGS) entry which is preliminary data.</text>
</comment>
<organism evidence="1 2">
    <name type="scientific">Ensete ventricosum</name>
    <name type="common">Abyssinian banana</name>
    <name type="synonym">Musa ensete</name>
    <dbReference type="NCBI Taxonomy" id="4639"/>
    <lineage>
        <taxon>Eukaryota</taxon>
        <taxon>Viridiplantae</taxon>
        <taxon>Streptophyta</taxon>
        <taxon>Embryophyta</taxon>
        <taxon>Tracheophyta</taxon>
        <taxon>Spermatophyta</taxon>
        <taxon>Magnoliopsida</taxon>
        <taxon>Liliopsida</taxon>
        <taxon>Zingiberales</taxon>
        <taxon>Musaceae</taxon>
        <taxon>Ensete</taxon>
    </lineage>
</organism>
<proteinExistence type="predicted"/>
<gene>
    <name evidence="1" type="ORF">OPV22_032309</name>
</gene>
<reference evidence="1 2" key="1">
    <citation type="submission" date="2022-12" db="EMBL/GenBank/DDBJ databases">
        <title>Chromosome-scale assembly of the Ensete ventricosum genome.</title>
        <authorList>
            <person name="Dussert Y."/>
            <person name="Stocks J."/>
            <person name="Wendawek A."/>
            <person name="Woldeyes F."/>
            <person name="Nichols R.A."/>
            <person name="Borrell J.S."/>
        </authorList>
    </citation>
    <scope>NUCLEOTIDE SEQUENCE [LARGE SCALE GENOMIC DNA]</scope>
    <source>
        <strain evidence="2">cv. Maze</strain>
        <tissue evidence="1">Seeds</tissue>
    </source>
</reference>
<evidence type="ECO:0000313" key="2">
    <source>
        <dbReference type="Proteomes" id="UP001222027"/>
    </source>
</evidence>
<evidence type="ECO:0008006" key="3">
    <source>
        <dbReference type="Google" id="ProtNLM"/>
    </source>
</evidence>
<dbReference type="EMBL" id="JAQQAF010000009">
    <property type="protein sequence ID" value="KAJ8459383.1"/>
    <property type="molecule type" value="Genomic_DNA"/>
</dbReference>
<evidence type="ECO:0000313" key="1">
    <source>
        <dbReference type="EMBL" id="KAJ8459383.1"/>
    </source>
</evidence>
<name>A0AAV8PR73_ENSVE</name>